<gene>
    <name evidence="5" type="ORF">ZIOFF_045285</name>
</gene>
<comment type="caution">
    <text evidence="5">The sequence shown here is derived from an EMBL/GenBank/DDBJ whole genome shotgun (WGS) entry which is preliminary data.</text>
</comment>
<evidence type="ECO:0000313" key="6">
    <source>
        <dbReference type="Proteomes" id="UP000734854"/>
    </source>
</evidence>
<evidence type="ECO:0000256" key="3">
    <source>
        <dbReference type="PROSITE-ProRule" id="PRU00357"/>
    </source>
</evidence>
<keyword evidence="2 3" id="KW-0539">Nucleus</keyword>
<dbReference type="EMBL" id="JACMSC010000012">
    <property type="protein sequence ID" value="KAG6497386.1"/>
    <property type="molecule type" value="Genomic_DNA"/>
</dbReference>
<dbReference type="AlphaFoldDB" id="A0A8J5G0Q0"/>
<dbReference type="GO" id="GO:0006355">
    <property type="term" value="P:regulation of DNA-templated transcription"/>
    <property type="evidence" value="ECO:0007669"/>
    <property type="project" value="TreeGrafter"/>
</dbReference>
<dbReference type="GO" id="GO:0005634">
    <property type="term" value="C:nucleus"/>
    <property type="evidence" value="ECO:0007669"/>
    <property type="project" value="UniProtKB-SubCell"/>
</dbReference>
<dbReference type="Proteomes" id="UP000734854">
    <property type="component" value="Unassembled WGS sequence"/>
</dbReference>
<dbReference type="PANTHER" id="PTHR31874:SF1">
    <property type="entry name" value="ZINC FINGER PROTEIN CONSTANS-LIKE 6"/>
    <property type="match status" value="1"/>
</dbReference>
<organism evidence="5 6">
    <name type="scientific">Zingiber officinale</name>
    <name type="common">Ginger</name>
    <name type="synonym">Amomum zingiber</name>
    <dbReference type="NCBI Taxonomy" id="94328"/>
    <lineage>
        <taxon>Eukaryota</taxon>
        <taxon>Viridiplantae</taxon>
        <taxon>Streptophyta</taxon>
        <taxon>Embryophyta</taxon>
        <taxon>Tracheophyta</taxon>
        <taxon>Spermatophyta</taxon>
        <taxon>Magnoliopsida</taxon>
        <taxon>Liliopsida</taxon>
        <taxon>Zingiberales</taxon>
        <taxon>Zingiberaceae</taxon>
        <taxon>Zingiber</taxon>
    </lineage>
</organism>
<dbReference type="InterPro" id="IPR052453">
    <property type="entry name" value="CONSTANS-like_ZF"/>
</dbReference>
<dbReference type="OrthoDB" id="153872at2759"/>
<accession>A0A8J5G0Q0</accession>
<evidence type="ECO:0000313" key="5">
    <source>
        <dbReference type="EMBL" id="KAG6497386.1"/>
    </source>
</evidence>
<evidence type="ECO:0000259" key="4">
    <source>
        <dbReference type="PROSITE" id="PS51017"/>
    </source>
</evidence>
<proteinExistence type="predicted"/>
<dbReference type="Pfam" id="PF06203">
    <property type="entry name" value="CCT"/>
    <property type="match status" value="1"/>
</dbReference>
<dbReference type="PROSITE" id="PS51017">
    <property type="entry name" value="CCT"/>
    <property type="match status" value="1"/>
</dbReference>
<dbReference type="PANTHER" id="PTHR31874">
    <property type="entry name" value="CCT MOTIF FAMILY PROTEIN, EXPRESSED"/>
    <property type="match status" value="1"/>
</dbReference>
<evidence type="ECO:0000256" key="2">
    <source>
        <dbReference type="ARBA" id="ARBA00023242"/>
    </source>
</evidence>
<sequence length="337" mass="38495">MGAVATRTACACGCKADDAFLCHAQDVSVHSKNPLDCSHCRIRISTASSSPSSSLHIWEDDDLHEQGNPEWLHLHGFMCKPRTLRRGRKPSNRTAKEEGNLNVVPAFEEDDMSAEENLQSTKVVQQQRMIHCVPIFDPAVLVEFFSQLHPQLEAIEENDSSRAEVQVVKHDQMASMGRLDYCLDLEKLEPDMETLLGVGCDGYAKKDEYRASADGPGETTRRMLLRLDYDAVSDAWSSSNIGCSPWTDGERPQFEDTWRDFFAVRYQVNGRGDHEGVGGVYRLDRRVVGVEGREARVWRYREKRRTRLFSKKIRYEVRKRNAEKRPRMKGRFVGVQN</sequence>
<feature type="domain" description="CCT" evidence="4">
    <location>
        <begin position="293"/>
        <end position="335"/>
    </location>
</feature>
<reference evidence="5 6" key="1">
    <citation type="submission" date="2020-08" db="EMBL/GenBank/DDBJ databases">
        <title>Plant Genome Project.</title>
        <authorList>
            <person name="Zhang R.-G."/>
        </authorList>
    </citation>
    <scope>NUCLEOTIDE SEQUENCE [LARGE SCALE GENOMIC DNA]</scope>
    <source>
        <tissue evidence="5">Rhizome</tissue>
    </source>
</reference>
<evidence type="ECO:0000256" key="1">
    <source>
        <dbReference type="ARBA" id="ARBA00004123"/>
    </source>
</evidence>
<keyword evidence="6" id="KW-1185">Reference proteome</keyword>
<dbReference type="InterPro" id="IPR010402">
    <property type="entry name" value="CCT_domain"/>
</dbReference>
<protein>
    <recommendedName>
        <fullName evidence="4">CCT domain-containing protein</fullName>
    </recommendedName>
</protein>
<comment type="subcellular location">
    <subcellularLocation>
        <location evidence="1 3">Nucleus</location>
    </subcellularLocation>
</comment>
<name>A0A8J5G0Q0_ZINOF</name>